<keyword evidence="1" id="KW-0472">Membrane</keyword>
<accession>A0A2T1N5G1</accession>
<dbReference type="Proteomes" id="UP000238426">
    <property type="component" value="Unassembled WGS sequence"/>
</dbReference>
<dbReference type="OrthoDB" id="2623622at2"/>
<evidence type="ECO:0000256" key="1">
    <source>
        <dbReference type="SAM" id="Phobius"/>
    </source>
</evidence>
<keyword evidence="3" id="KW-1185">Reference proteome</keyword>
<proteinExistence type="predicted"/>
<gene>
    <name evidence="2" type="ORF">C7H52_12245</name>
</gene>
<reference evidence="2 3" key="1">
    <citation type="submission" date="2018-03" db="EMBL/GenBank/DDBJ databases">
        <title>Mesoflavibacter sp. HG37 and Mesoflavibacter sp. HG96 sp.nov., two marine bacteria isolated from seawater of Western Pacific Ocean.</title>
        <authorList>
            <person name="Cheng H."/>
            <person name="Wu Y.-H."/>
            <person name="Guo L.-L."/>
            <person name="Xu X.-W."/>
        </authorList>
    </citation>
    <scope>NUCLEOTIDE SEQUENCE [LARGE SCALE GENOMIC DNA]</scope>
    <source>
        <strain evidence="2 3">KCTC 32269</strain>
    </source>
</reference>
<sequence length="126" mass="15121">MKKTLKYGILIFGMIILIGYFLKENTNEKFDSEKWKNWTELKSDYQLRWNMMNNLQDEYEFNGKTKTEIIELLGYPDFETPNFGIVEYFYGYCLDSSDHEKCEKQLMLKFDSKGIVISLKVYNMDK</sequence>
<organism evidence="2 3">
    <name type="scientific">Aurantibacter aestuarii</name>
    <dbReference type="NCBI Taxonomy" id="1266046"/>
    <lineage>
        <taxon>Bacteria</taxon>
        <taxon>Pseudomonadati</taxon>
        <taxon>Bacteroidota</taxon>
        <taxon>Flavobacteriia</taxon>
        <taxon>Flavobacteriales</taxon>
        <taxon>Flavobacteriaceae</taxon>
        <taxon>Aurantibacter</taxon>
    </lineage>
</organism>
<evidence type="ECO:0000313" key="3">
    <source>
        <dbReference type="Proteomes" id="UP000238426"/>
    </source>
</evidence>
<protein>
    <submittedName>
        <fullName evidence="2">Uncharacterized protein</fullName>
    </submittedName>
</protein>
<feature type="transmembrane region" description="Helical" evidence="1">
    <location>
        <begin position="7"/>
        <end position="22"/>
    </location>
</feature>
<name>A0A2T1N5G1_9FLAO</name>
<dbReference type="RefSeq" id="WP_106464189.1">
    <property type="nucleotide sequence ID" value="NZ_PXOQ01000015.1"/>
</dbReference>
<evidence type="ECO:0000313" key="2">
    <source>
        <dbReference type="EMBL" id="PSG86450.1"/>
    </source>
</evidence>
<dbReference type="AlphaFoldDB" id="A0A2T1N5G1"/>
<dbReference type="EMBL" id="PXOQ01000015">
    <property type="protein sequence ID" value="PSG86450.1"/>
    <property type="molecule type" value="Genomic_DNA"/>
</dbReference>
<keyword evidence="1" id="KW-0812">Transmembrane</keyword>
<keyword evidence="1" id="KW-1133">Transmembrane helix</keyword>
<comment type="caution">
    <text evidence="2">The sequence shown here is derived from an EMBL/GenBank/DDBJ whole genome shotgun (WGS) entry which is preliminary data.</text>
</comment>